<comment type="caution">
    <text evidence="2">The sequence shown here is derived from an EMBL/GenBank/DDBJ whole genome shotgun (WGS) entry which is preliminary data.</text>
</comment>
<feature type="region of interest" description="Disordered" evidence="1">
    <location>
        <begin position="25"/>
        <end position="62"/>
    </location>
</feature>
<sequence>MRNITACAPLSAEPNGRRPVAAYASIEPRQNTSQAGVSRSPRTCSGAMNPGDPTSAPALVSPPSVTVSNARAIPKSMTRGPSIVTSTLDGFRSRCTIPAV</sequence>
<dbReference type="Proteomes" id="UP000053260">
    <property type="component" value="Unassembled WGS sequence"/>
</dbReference>
<dbReference type="AntiFam" id="ANF00109">
    <property type="entry name" value="Shadow ORF (opposite afsK)"/>
</dbReference>
<evidence type="ECO:0000313" key="3">
    <source>
        <dbReference type="Proteomes" id="UP000053260"/>
    </source>
</evidence>
<organism evidence="2 3">
    <name type="scientific">Streptomyces dysideae</name>
    <dbReference type="NCBI Taxonomy" id="909626"/>
    <lineage>
        <taxon>Bacteria</taxon>
        <taxon>Bacillati</taxon>
        <taxon>Actinomycetota</taxon>
        <taxon>Actinomycetes</taxon>
        <taxon>Kitasatosporales</taxon>
        <taxon>Streptomycetaceae</taxon>
        <taxon>Streptomyces</taxon>
    </lineage>
</organism>
<protein>
    <submittedName>
        <fullName evidence="2">Uncharacterized protein</fullName>
    </submittedName>
</protein>
<proteinExistence type="predicted"/>
<name>A0A101UU86_9ACTN</name>
<evidence type="ECO:0000256" key="1">
    <source>
        <dbReference type="SAM" id="MobiDB-lite"/>
    </source>
</evidence>
<gene>
    <name evidence="2" type="ORF">AQJ91_33455</name>
</gene>
<dbReference type="AlphaFoldDB" id="A0A101UU86"/>
<accession>A0A101UU86</accession>
<keyword evidence="3" id="KW-1185">Reference proteome</keyword>
<dbReference type="EMBL" id="LMXB01000082">
    <property type="protein sequence ID" value="KUO16928.1"/>
    <property type="molecule type" value="Genomic_DNA"/>
</dbReference>
<feature type="compositionally biased region" description="Polar residues" evidence="1">
    <location>
        <begin position="28"/>
        <end position="43"/>
    </location>
</feature>
<reference evidence="2 3" key="1">
    <citation type="submission" date="2015-10" db="EMBL/GenBank/DDBJ databases">
        <title>Draft genome sequence of Streptomyces sp. RV15, isolated from a marine sponge.</title>
        <authorList>
            <person name="Ruckert C."/>
            <person name="Abdelmohsen U.R."/>
            <person name="Winkler A."/>
            <person name="Hentschel U."/>
            <person name="Kalinowski J."/>
            <person name="Kampfer P."/>
            <person name="Glaeser S."/>
        </authorList>
    </citation>
    <scope>NUCLEOTIDE SEQUENCE [LARGE SCALE GENOMIC DNA]</scope>
    <source>
        <strain evidence="2 3">RV15</strain>
    </source>
</reference>
<evidence type="ECO:0000313" key="2">
    <source>
        <dbReference type="EMBL" id="KUO16928.1"/>
    </source>
</evidence>